<feature type="non-terminal residue" evidence="2">
    <location>
        <position position="349"/>
    </location>
</feature>
<evidence type="ECO:0000313" key="2">
    <source>
        <dbReference type="EMBL" id="GKT37590.1"/>
    </source>
</evidence>
<accession>A0ABQ5KYU5</accession>
<comment type="caution">
    <text evidence="2">The sequence shown here is derived from an EMBL/GenBank/DDBJ whole genome shotgun (WGS) entry which is preliminary data.</text>
</comment>
<dbReference type="EMBL" id="BQXS01004855">
    <property type="protein sequence ID" value="GKT37590.1"/>
    <property type="molecule type" value="Genomic_DNA"/>
</dbReference>
<feature type="domain" description="Reverse transcriptase" evidence="1">
    <location>
        <begin position="1"/>
        <end position="253"/>
    </location>
</feature>
<dbReference type="InterPro" id="IPR000477">
    <property type="entry name" value="RT_dom"/>
</dbReference>
<dbReference type="PANTHER" id="PTHR19446">
    <property type="entry name" value="REVERSE TRANSCRIPTASES"/>
    <property type="match status" value="1"/>
</dbReference>
<name>A0ABQ5KYU5_9EUKA</name>
<proteinExistence type="predicted"/>
<protein>
    <submittedName>
        <fullName evidence="2">Uncharacterized protein LOC117611414</fullName>
    </submittedName>
</protein>
<reference evidence="2" key="1">
    <citation type="submission" date="2022-03" db="EMBL/GenBank/DDBJ databases">
        <title>Draft genome sequence of Aduncisulcus paluster, a free-living microaerophilic Fornicata.</title>
        <authorList>
            <person name="Yuyama I."/>
            <person name="Kume K."/>
            <person name="Tamura T."/>
            <person name="Inagaki Y."/>
            <person name="Hashimoto T."/>
        </authorList>
    </citation>
    <scope>NUCLEOTIDE SEQUENCE</scope>
    <source>
        <strain evidence="2">NY0171</strain>
    </source>
</reference>
<dbReference type="SUPFAM" id="SSF56672">
    <property type="entry name" value="DNA/RNA polymerases"/>
    <property type="match status" value="1"/>
</dbReference>
<evidence type="ECO:0000313" key="3">
    <source>
        <dbReference type="Proteomes" id="UP001057375"/>
    </source>
</evidence>
<gene>
    <name evidence="2" type="ORF">ADUPG1_003528</name>
</gene>
<dbReference type="InterPro" id="IPR043502">
    <property type="entry name" value="DNA/RNA_pol_sf"/>
</dbReference>
<organism evidence="2 3">
    <name type="scientific">Aduncisulcus paluster</name>
    <dbReference type="NCBI Taxonomy" id="2918883"/>
    <lineage>
        <taxon>Eukaryota</taxon>
        <taxon>Metamonada</taxon>
        <taxon>Carpediemonas-like organisms</taxon>
        <taxon>Aduncisulcus</taxon>
    </lineage>
</organism>
<dbReference type="Pfam" id="PF00078">
    <property type="entry name" value="RVT_1"/>
    <property type="match status" value="1"/>
</dbReference>
<feature type="non-terminal residue" evidence="2">
    <location>
        <position position="1"/>
    </location>
</feature>
<evidence type="ECO:0000259" key="1">
    <source>
        <dbReference type="PROSITE" id="PS50878"/>
    </source>
</evidence>
<sequence length="349" mass="38457">VAAMTKSLFFLPKKAPGTFRPVVPGEGLGKLVANGLKELIMPAAKEILGDFLQLGVMFSGGTSVAIHSALIAREVVRRREGKEMFLALLDFSNAFNSVSVEAVLAAVNRLKVSSTIKKALLTYLQSIQIVHDGKAFALLRGLCQGDVLSSLLFAVTIHPLVEKLHKDWGMLKLKTNESVEDSPTIVELPRTTSYLDDISVIVDSEDDYKKLLSFVEVNATQFGLELNADKSKCLPLHKPPGVEHIVKFMGISLSNCDKLMRRAAKEELNDIHANAIKGKKGFDLQNFLEVMRTVVLPRYSHQVLFAPVKESFLKNLDKGIASLFKDMIEIPVVSTTRMSLPFKHAGLNM</sequence>
<keyword evidence="3" id="KW-1185">Reference proteome</keyword>
<dbReference type="PROSITE" id="PS50878">
    <property type="entry name" value="RT_POL"/>
    <property type="match status" value="1"/>
</dbReference>
<dbReference type="Proteomes" id="UP001057375">
    <property type="component" value="Unassembled WGS sequence"/>
</dbReference>